<gene>
    <name evidence="4" type="ORF">IFO71_10480</name>
</gene>
<comment type="similarity">
    <text evidence="1">Belongs to the membrane fusion protein (MFP) (TC 8.A.1) family.</text>
</comment>
<evidence type="ECO:0000313" key="4">
    <source>
        <dbReference type="EMBL" id="MBD8526163.1"/>
    </source>
</evidence>
<dbReference type="PANTHER" id="PTHR30469">
    <property type="entry name" value="MULTIDRUG RESISTANCE PROTEIN MDTA"/>
    <property type="match status" value="1"/>
</dbReference>
<feature type="signal peptide" evidence="2">
    <location>
        <begin position="1"/>
        <end position="20"/>
    </location>
</feature>
<dbReference type="GO" id="GO:0015562">
    <property type="term" value="F:efflux transmembrane transporter activity"/>
    <property type="evidence" value="ECO:0007669"/>
    <property type="project" value="TreeGrafter"/>
</dbReference>
<dbReference type="PANTHER" id="PTHR30469:SF15">
    <property type="entry name" value="HLYD FAMILY OF SECRETION PROTEINS"/>
    <property type="match status" value="1"/>
</dbReference>
<dbReference type="AlphaFoldDB" id="A0AAW3ZK80"/>
<evidence type="ECO:0000256" key="2">
    <source>
        <dbReference type="SAM" id="SignalP"/>
    </source>
</evidence>
<reference evidence="4 5" key="1">
    <citation type="submission" date="2020-09" db="EMBL/GenBank/DDBJ databases">
        <title>Pseudoxanthomonas sp. CAU 1598 isolated from sand of Yaerae Beach.</title>
        <authorList>
            <person name="Kim W."/>
        </authorList>
    </citation>
    <scope>NUCLEOTIDE SEQUENCE [LARGE SCALE GENOMIC DNA]</scope>
    <source>
        <strain evidence="4 5">CAU 1598</strain>
    </source>
</reference>
<name>A0AAW3ZK80_9GAMM</name>
<comment type="caution">
    <text evidence="4">The sequence shown here is derived from an EMBL/GenBank/DDBJ whole genome shotgun (WGS) entry which is preliminary data.</text>
</comment>
<keyword evidence="5" id="KW-1185">Reference proteome</keyword>
<protein>
    <submittedName>
        <fullName evidence="4">Efflux RND transporter periplasmic adaptor subunit</fullName>
    </submittedName>
</protein>
<accession>A0AAW3ZK80</accession>
<sequence length="334" mass="35158">MRVFLFAALLALGAASPCAAAEFKTARLSDVAPASRHEFTAVVISANDSQLASEVGAVVRAIHADVGTKVVQGQLLIELDPRDAELGVQQASAQLAAADAQLLLAEQRLQRGKELDRRDFIADDELLALDTQVRAAQAERAIRVAGLAAAKRQREKCTIRAPFDGVVQARTAQVGALAMPGAPMLRIVATGGPEVEAALPDGLIGAADAGFGFAFHYRGSWLSLRLVRHSEVVDPNSRSRLARFEFIDAPAPAGSSGTLRIDGQGFALPPSLVIERNGQRGAFVVENGTTRFRAIDGALPGRSAQVDWPGSTLIVTEGQRTAEDGQAIVAEGAE</sequence>
<dbReference type="InterPro" id="IPR006143">
    <property type="entry name" value="RND_pump_MFP"/>
</dbReference>
<dbReference type="Proteomes" id="UP000613768">
    <property type="component" value="Unassembled WGS sequence"/>
</dbReference>
<feature type="chain" id="PRO_5043576736" evidence="2">
    <location>
        <begin position="21"/>
        <end position="334"/>
    </location>
</feature>
<feature type="domain" description="Multidrug resistance protein MdtA-like barrel-sandwich hybrid" evidence="3">
    <location>
        <begin position="52"/>
        <end position="188"/>
    </location>
</feature>
<dbReference type="NCBIfam" id="TIGR01730">
    <property type="entry name" value="RND_mfp"/>
    <property type="match status" value="1"/>
</dbReference>
<dbReference type="InterPro" id="IPR058625">
    <property type="entry name" value="MdtA-like_BSH"/>
</dbReference>
<evidence type="ECO:0000259" key="3">
    <source>
        <dbReference type="Pfam" id="PF25917"/>
    </source>
</evidence>
<organism evidence="4 5">
    <name type="scientific">Pseudomarimonas arenosa</name>
    <dbReference type="NCBI Taxonomy" id="2774145"/>
    <lineage>
        <taxon>Bacteria</taxon>
        <taxon>Pseudomonadati</taxon>
        <taxon>Pseudomonadota</taxon>
        <taxon>Gammaproteobacteria</taxon>
        <taxon>Lysobacterales</taxon>
        <taxon>Lysobacteraceae</taxon>
        <taxon>Pseudomarimonas</taxon>
    </lineage>
</organism>
<keyword evidence="2" id="KW-0732">Signal</keyword>
<dbReference type="Gene3D" id="2.40.50.100">
    <property type="match status" value="1"/>
</dbReference>
<evidence type="ECO:0000256" key="1">
    <source>
        <dbReference type="ARBA" id="ARBA00009477"/>
    </source>
</evidence>
<evidence type="ECO:0000313" key="5">
    <source>
        <dbReference type="Proteomes" id="UP000613768"/>
    </source>
</evidence>
<dbReference type="EMBL" id="JACYTR010000018">
    <property type="protein sequence ID" value="MBD8526163.1"/>
    <property type="molecule type" value="Genomic_DNA"/>
</dbReference>
<dbReference type="GO" id="GO:1990281">
    <property type="term" value="C:efflux pump complex"/>
    <property type="evidence" value="ECO:0007669"/>
    <property type="project" value="TreeGrafter"/>
</dbReference>
<dbReference type="Pfam" id="PF25917">
    <property type="entry name" value="BSH_RND"/>
    <property type="match status" value="1"/>
</dbReference>
<dbReference type="RefSeq" id="WP_192029584.1">
    <property type="nucleotide sequence ID" value="NZ_JACYTR010000018.1"/>
</dbReference>
<proteinExistence type="inferred from homology"/>
<dbReference type="SUPFAM" id="SSF111369">
    <property type="entry name" value="HlyD-like secretion proteins"/>
    <property type="match status" value="1"/>
</dbReference>
<dbReference type="Gene3D" id="1.10.287.470">
    <property type="entry name" value="Helix hairpin bin"/>
    <property type="match status" value="1"/>
</dbReference>